<dbReference type="AlphaFoldDB" id="A0A0G1X7D2"/>
<accession>A0A0G1X7D2</accession>
<evidence type="ECO:0000313" key="2">
    <source>
        <dbReference type="Proteomes" id="UP000034913"/>
    </source>
</evidence>
<gene>
    <name evidence="1" type="ORF">VF00_C0002G0221</name>
</gene>
<reference evidence="1 2" key="1">
    <citation type="journal article" date="2015" name="Nature">
        <title>rRNA introns, odd ribosomes, and small enigmatic genomes across a large radiation of phyla.</title>
        <authorList>
            <person name="Brown C.T."/>
            <person name="Hug L.A."/>
            <person name="Thomas B.C."/>
            <person name="Sharon I."/>
            <person name="Castelle C.J."/>
            <person name="Singh A."/>
            <person name="Wilkins M.J."/>
            <person name="Williams K.H."/>
            <person name="Banfield J.F."/>
        </authorList>
    </citation>
    <scope>NUCLEOTIDE SEQUENCE [LARGE SCALE GENOMIC DNA]</scope>
</reference>
<dbReference type="EMBL" id="LCRB01000002">
    <property type="protein sequence ID" value="KKW26896.1"/>
    <property type="molecule type" value="Genomic_DNA"/>
</dbReference>
<evidence type="ECO:0000313" key="1">
    <source>
        <dbReference type="EMBL" id="KKW26896.1"/>
    </source>
</evidence>
<sequence>MRPELSPQPQSENEFQPPLPGEIVSDIAYDFSTGQRIAKEQLTKIEQVISEFTPDVQAALHDYVATRNRALYNSIFTSDPNSRAVTIELDKLRNAAHNKTAQMLTESLPQRFPAKKDAYHYIQDLVGDGVDYDTAKEKREYERYS</sequence>
<comment type="caution">
    <text evidence="1">The sequence shown here is derived from an EMBL/GenBank/DDBJ whole genome shotgun (WGS) entry which is preliminary data.</text>
</comment>
<name>A0A0G1X7D2_UNCK3</name>
<proteinExistence type="predicted"/>
<dbReference type="Proteomes" id="UP000034913">
    <property type="component" value="Unassembled WGS sequence"/>
</dbReference>
<protein>
    <submittedName>
        <fullName evidence="1">Uncharacterized protein</fullName>
    </submittedName>
</protein>
<organism evidence="1 2">
    <name type="scientific">candidate division Kazan bacterium GW2011_GWB1_52_7</name>
    <dbReference type="NCBI Taxonomy" id="1620414"/>
    <lineage>
        <taxon>Bacteria</taxon>
        <taxon>Bacteria division Kazan-3B-28</taxon>
    </lineage>
</organism>